<dbReference type="InterPro" id="IPR007922">
    <property type="entry name" value="DciA-like"/>
</dbReference>
<organism evidence="1">
    <name type="scientific">Schlesneria paludicola</name>
    <dbReference type="NCBI Taxonomy" id="360056"/>
    <lineage>
        <taxon>Bacteria</taxon>
        <taxon>Pseudomonadati</taxon>
        <taxon>Planctomycetota</taxon>
        <taxon>Planctomycetia</taxon>
        <taxon>Planctomycetales</taxon>
        <taxon>Planctomycetaceae</taxon>
        <taxon>Schlesneria</taxon>
    </lineage>
</organism>
<dbReference type="Pfam" id="PF05258">
    <property type="entry name" value="DciA"/>
    <property type="match status" value="1"/>
</dbReference>
<dbReference type="AlphaFoldDB" id="A0A7C2PF44"/>
<name>A0A7C2PF44_9PLAN</name>
<evidence type="ECO:0000313" key="1">
    <source>
        <dbReference type="EMBL" id="HEN13997.1"/>
    </source>
</evidence>
<sequence length="105" mass="11966">MPEPNHISEVLAELFARRGYARAQGNRQLRQVWAELAGPELAAETDVVGLNRGVLQVVVRNSTMLSELVGFHQSRLLQAFQRQRPELQVKGFKFRLQGAARRDRE</sequence>
<dbReference type="EMBL" id="DSOK01000024">
    <property type="protein sequence ID" value="HEN13997.1"/>
    <property type="molecule type" value="Genomic_DNA"/>
</dbReference>
<reference evidence="1" key="1">
    <citation type="journal article" date="2020" name="mSystems">
        <title>Genome- and Community-Level Interaction Insights into Carbon Utilization and Element Cycling Functions of Hydrothermarchaeota in Hydrothermal Sediment.</title>
        <authorList>
            <person name="Zhou Z."/>
            <person name="Liu Y."/>
            <person name="Xu W."/>
            <person name="Pan J."/>
            <person name="Luo Z.H."/>
            <person name="Li M."/>
        </authorList>
    </citation>
    <scope>NUCLEOTIDE SEQUENCE [LARGE SCALE GENOMIC DNA]</scope>
    <source>
        <strain evidence="1">SpSt-339</strain>
    </source>
</reference>
<comment type="caution">
    <text evidence="1">The sequence shown here is derived from an EMBL/GenBank/DDBJ whole genome shotgun (WGS) entry which is preliminary data.</text>
</comment>
<gene>
    <name evidence="1" type="ORF">ENQ76_00820</name>
</gene>
<proteinExistence type="predicted"/>
<protein>
    <submittedName>
        <fullName evidence="1">DUF721 domain-containing protein</fullName>
    </submittedName>
</protein>
<accession>A0A7C2PF44</accession>